<name>A6TV13_ALKMQ</name>
<feature type="signal peptide" evidence="2">
    <location>
        <begin position="1"/>
        <end position="26"/>
    </location>
</feature>
<evidence type="ECO:0000313" key="3">
    <source>
        <dbReference type="EMBL" id="ABR50031.1"/>
    </source>
</evidence>
<reference evidence="4" key="1">
    <citation type="journal article" date="2016" name="Genome Announc.">
        <title>Complete genome sequence of Alkaliphilus metalliredigens strain QYMF, an alkaliphilic and metal-reducing bacterium isolated from borax-contaminated leachate ponds.</title>
        <authorList>
            <person name="Hwang C."/>
            <person name="Copeland A."/>
            <person name="Lucas S."/>
            <person name="Lapidus A."/>
            <person name="Barry K."/>
            <person name="Detter J.C."/>
            <person name="Glavina Del Rio T."/>
            <person name="Hammon N."/>
            <person name="Israni S."/>
            <person name="Dalin E."/>
            <person name="Tice H."/>
            <person name="Pitluck S."/>
            <person name="Chertkov O."/>
            <person name="Brettin T."/>
            <person name="Bruce D."/>
            <person name="Han C."/>
            <person name="Schmutz J."/>
            <person name="Larimer F."/>
            <person name="Land M.L."/>
            <person name="Hauser L."/>
            <person name="Kyrpides N."/>
            <person name="Mikhailova N."/>
            <person name="Ye Q."/>
            <person name="Zhou J."/>
            <person name="Richardson P."/>
            <person name="Fields M.W."/>
        </authorList>
    </citation>
    <scope>NUCLEOTIDE SEQUENCE [LARGE SCALE GENOMIC DNA]</scope>
    <source>
        <strain evidence="4">QYMF</strain>
    </source>
</reference>
<dbReference type="AlphaFoldDB" id="A6TV13"/>
<gene>
    <name evidence="3" type="ordered locus">Amet_3940</name>
</gene>
<dbReference type="EMBL" id="CP000724">
    <property type="protein sequence ID" value="ABR50031.1"/>
    <property type="molecule type" value="Genomic_DNA"/>
</dbReference>
<evidence type="ECO:0000256" key="1">
    <source>
        <dbReference type="SAM" id="MobiDB-lite"/>
    </source>
</evidence>
<protein>
    <submittedName>
        <fullName evidence="3">Uncharacterized protein</fullName>
    </submittedName>
</protein>
<dbReference type="KEGG" id="amt:Amet_3940"/>
<dbReference type="eggNOG" id="ENOG50337GC">
    <property type="taxonomic scope" value="Bacteria"/>
</dbReference>
<evidence type="ECO:0000256" key="2">
    <source>
        <dbReference type="SAM" id="SignalP"/>
    </source>
</evidence>
<feature type="chain" id="PRO_5038637698" evidence="2">
    <location>
        <begin position="27"/>
        <end position="285"/>
    </location>
</feature>
<accession>A6TV13</accession>
<dbReference type="HOGENOM" id="CLU_975345_0_0_9"/>
<keyword evidence="2" id="KW-0732">Signal</keyword>
<feature type="region of interest" description="Disordered" evidence="1">
    <location>
        <begin position="27"/>
        <end position="52"/>
    </location>
</feature>
<proteinExistence type="predicted"/>
<dbReference type="OrthoDB" id="2067368at2"/>
<dbReference type="RefSeq" id="WP_012064985.1">
    <property type="nucleotide sequence ID" value="NC_009633.1"/>
</dbReference>
<evidence type="ECO:0000313" key="4">
    <source>
        <dbReference type="Proteomes" id="UP000001572"/>
    </source>
</evidence>
<sequence length="285" mass="31642">MTKKKLTKILFIGLCLSMLATSVSFATGGGSEPTRMPGEMPGSVGSSDGPSRTIVDPVAPDWDYGDDSVSSDQLPREFVDGRSQEQIDVDRILFKEYAEEISQKRFMVTHTGKVDDYVEVGITPFNEENANYIYDLLKEYEAKVIEGHQATIMPIDYEDNVVSGLSPEHMEIDNYLFVENVEEIENKGITVTHTVPYDTYVEIGIKPFNEENAEYFYSVFGVDKIKVVEGQQAELFRTSTATEEGVEIDLAADSAETPESNRDTRVYALGAIVLLGGGFVVTRKL</sequence>
<dbReference type="Proteomes" id="UP000001572">
    <property type="component" value="Chromosome"/>
</dbReference>
<organism evidence="3 4">
    <name type="scientific">Alkaliphilus metalliredigens (strain QYMF)</name>
    <dbReference type="NCBI Taxonomy" id="293826"/>
    <lineage>
        <taxon>Bacteria</taxon>
        <taxon>Bacillati</taxon>
        <taxon>Bacillota</taxon>
        <taxon>Clostridia</taxon>
        <taxon>Peptostreptococcales</taxon>
        <taxon>Natronincolaceae</taxon>
        <taxon>Alkaliphilus</taxon>
    </lineage>
</organism>
<keyword evidence="4" id="KW-1185">Reference proteome</keyword>